<gene>
    <name evidence="12" type="ORF">HMPREF3293_00455</name>
</gene>
<dbReference type="Gene3D" id="3.40.50.300">
    <property type="entry name" value="P-loop containing nucleotide triphosphate hydrolases"/>
    <property type="match status" value="2"/>
</dbReference>
<evidence type="ECO:0000256" key="6">
    <source>
        <dbReference type="ARBA" id="ARBA00022737"/>
    </source>
</evidence>
<dbReference type="InterPro" id="IPR027417">
    <property type="entry name" value="P-loop_NTPase"/>
</dbReference>
<dbReference type="PANTHER" id="PTHR43790">
    <property type="entry name" value="CARBOHYDRATE TRANSPORT ATP-BINDING PROTEIN MG119-RELATED"/>
    <property type="match status" value="1"/>
</dbReference>
<accession>A0A136Q7R3</accession>
<dbReference type="InterPro" id="IPR003439">
    <property type="entry name" value="ABC_transporter-like_ATP-bd"/>
</dbReference>
<keyword evidence="3" id="KW-0813">Transport</keyword>
<evidence type="ECO:0000256" key="5">
    <source>
        <dbReference type="ARBA" id="ARBA00022597"/>
    </source>
</evidence>
<evidence type="ECO:0000256" key="10">
    <source>
        <dbReference type="ARBA" id="ARBA00023136"/>
    </source>
</evidence>
<name>A0A136Q7R3_9FIRM</name>
<dbReference type="PATRIC" id="fig|626937.4.peg.446"/>
<sequence>MAEVVVSMKDIQKRFPGVHALDDAQIELKKGEVHGLVGENGAGKSTLMKVLTGIYEKDSGTVMVKGREVHYRTPADALGDGISMIHQELNLMPHLTVADNIFIGREPKKGLTLDKKKTNQMTRELLQSLNLDIEPDTTVGRLTVAKQQMIEIAKAISLNADILIMDEPTAALTNTEIDDLFRFVRDLKAKDVGIVYISHRMEELKVITDDITVMRDGQYVGTVRTEDTEMDEIISMMVGRTIYEEPKTHSAVPAGAPTVLRVEHLSSPVVHDVSFELKKGEILGFAGLMGAGRTETARLIFGADPRTEGRIFVSGKEVSIESPQDAVESGIGYLSEDRKAFGLAVGLSVADNTVMATMDEFVQGGVVNESKIAKVTREYVQKLDLKTPSIKQLVRNLSGGNQQKVVIAKWLVRNCDILIFDEPTRGIDVGAKSEIYKLMNQLAAEGKSIIMISSEMPELLRMSDRVLVMCEGKMTGEIDISEATQEGIMKYATQRS</sequence>
<dbReference type="EMBL" id="LSZW01000035">
    <property type="protein sequence ID" value="KXK66624.1"/>
    <property type="molecule type" value="Genomic_DNA"/>
</dbReference>
<keyword evidence="8 12" id="KW-0067">ATP-binding</keyword>
<dbReference type="AlphaFoldDB" id="A0A136Q7R3"/>
<evidence type="ECO:0000313" key="13">
    <source>
        <dbReference type="Proteomes" id="UP000070366"/>
    </source>
</evidence>
<dbReference type="Proteomes" id="UP000070366">
    <property type="component" value="Unassembled WGS sequence"/>
</dbReference>
<proteinExistence type="predicted"/>
<dbReference type="Pfam" id="PF00005">
    <property type="entry name" value="ABC_tran"/>
    <property type="match status" value="2"/>
</dbReference>
<dbReference type="InterPro" id="IPR050107">
    <property type="entry name" value="ABC_carbohydrate_import_ATPase"/>
</dbReference>
<evidence type="ECO:0000256" key="9">
    <source>
        <dbReference type="ARBA" id="ARBA00022967"/>
    </source>
</evidence>
<comment type="subcellular location">
    <subcellularLocation>
        <location evidence="2">Cell inner membrane</location>
    </subcellularLocation>
    <subcellularLocation>
        <location evidence="1">Cell membrane</location>
        <topology evidence="1">Peripheral membrane protein</topology>
    </subcellularLocation>
</comment>
<feature type="domain" description="ABC transporter" evidence="11">
    <location>
        <begin position="254"/>
        <end position="496"/>
    </location>
</feature>
<dbReference type="GO" id="GO:0016887">
    <property type="term" value="F:ATP hydrolysis activity"/>
    <property type="evidence" value="ECO:0007669"/>
    <property type="project" value="InterPro"/>
</dbReference>
<dbReference type="InterPro" id="IPR003593">
    <property type="entry name" value="AAA+_ATPase"/>
</dbReference>
<evidence type="ECO:0000256" key="3">
    <source>
        <dbReference type="ARBA" id="ARBA00022448"/>
    </source>
</evidence>
<dbReference type="SMART" id="SM00382">
    <property type="entry name" value="AAA"/>
    <property type="match status" value="2"/>
</dbReference>
<evidence type="ECO:0000256" key="4">
    <source>
        <dbReference type="ARBA" id="ARBA00022475"/>
    </source>
</evidence>
<dbReference type="CDD" id="cd03215">
    <property type="entry name" value="ABC_Carb_Monos_II"/>
    <property type="match status" value="1"/>
</dbReference>
<evidence type="ECO:0000313" key="12">
    <source>
        <dbReference type="EMBL" id="KXK66624.1"/>
    </source>
</evidence>
<dbReference type="OrthoDB" id="9771863at2"/>
<dbReference type="CDD" id="cd03216">
    <property type="entry name" value="ABC_Carb_Monos_I"/>
    <property type="match status" value="1"/>
</dbReference>
<dbReference type="GO" id="GO:0005524">
    <property type="term" value="F:ATP binding"/>
    <property type="evidence" value="ECO:0007669"/>
    <property type="project" value="UniProtKB-KW"/>
</dbReference>
<dbReference type="SUPFAM" id="SSF52540">
    <property type="entry name" value="P-loop containing nucleoside triphosphate hydrolases"/>
    <property type="match status" value="2"/>
</dbReference>
<dbReference type="PROSITE" id="PS00211">
    <property type="entry name" value="ABC_TRANSPORTER_1"/>
    <property type="match status" value="1"/>
</dbReference>
<keyword evidence="9" id="KW-1278">Translocase</keyword>
<evidence type="ECO:0000259" key="11">
    <source>
        <dbReference type="PROSITE" id="PS50893"/>
    </source>
</evidence>
<dbReference type="PROSITE" id="PS50893">
    <property type="entry name" value="ABC_TRANSPORTER_2"/>
    <property type="match status" value="2"/>
</dbReference>
<evidence type="ECO:0000256" key="2">
    <source>
        <dbReference type="ARBA" id="ARBA00004533"/>
    </source>
</evidence>
<keyword evidence="5" id="KW-0762">Sugar transport</keyword>
<reference evidence="12 13" key="1">
    <citation type="submission" date="2016-02" db="EMBL/GenBank/DDBJ databases">
        <authorList>
            <person name="Wen L."/>
            <person name="He K."/>
            <person name="Yang H."/>
        </authorList>
    </citation>
    <scope>NUCLEOTIDE SEQUENCE [LARGE SCALE GENOMIC DNA]</scope>
    <source>
        <strain evidence="12 13">DSM 22607</strain>
    </source>
</reference>
<keyword evidence="13" id="KW-1185">Reference proteome</keyword>
<dbReference type="InterPro" id="IPR017871">
    <property type="entry name" value="ABC_transporter-like_CS"/>
</dbReference>
<feature type="domain" description="ABC transporter" evidence="11">
    <location>
        <begin position="6"/>
        <end position="241"/>
    </location>
</feature>
<dbReference type="GO" id="GO:0005886">
    <property type="term" value="C:plasma membrane"/>
    <property type="evidence" value="ECO:0007669"/>
    <property type="project" value="UniProtKB-SubCell"/>
</dbReference>
<dbReference type="FunFam" id="3.40.50.300:FF:000126">
    <property type="entry name" value="Galactose/methyl galactoside import ATP-binding protein MglA"/>
    <property type="match status" value="1"/>
</dbReference>
<evidence type="ECO:0000256" key="8">
    <source>
        <dbReference type="ARBA" id="ARBA00022840"/>
    </source>
</evidence>
<keyword evidence="4" id="KW-1003">Cell membrane</keyword>
<comment type="caution">
    <text evidence="12">The sequence shown here is derived from an EMBL/GenBank/DDBJ whole genome shotgun (WGS) entry which is preliminary data.</text>
</comment>
<evidence type="ECO:0000256" key="1">
    <source>
        <dbReference type="ARBA" id="ARBA00004202"/>
    </source>
</evidence>
<keyword evidence="10" id="KW-0472">Membrane</keyword>
<dbReference type="STRING" id="626937.HMPREF3293_00455"/>
<dbReference type="PANTHER" id="PTHR43790:SF3">
    <property type="entry name" value="D-ALLOSE IMPORT ATP-BINDING PROTEIN ALSA-RELATED"/>
    <property type="match status" value="1"/>
</dbReference>
<protein>
    <submittedName>
        <fullName evidence="12">ABC transporter, ATP-binding protein</fullName>
    </submittedName>
</protein>
<dbReference type="GO" id="GO:0015749">
    <property type="term" value="P:monosaccharide transmembrane transport"/>
    <property type="evidence" value="ECO:0007669"/>
    <property type="project" value="UniProtKB-ARBA"/>
</dbReference>
<dbReference type="RefSeq" id="WP_066522903.1">
    <property type="nucleotide sequence ID" value="NZ_CABMOF010000011.1"/>
</dbReference>
<evidence type="ECO:0000256" key="7">
    <source>
        <dbReference type="ARBA" id="ARBA00022741"/>
    </source>
</evidence>
<keyword evidence="6" id="KW-0677">Repeat</keyword>
<organism evidence="12 13">
    <name type="scientific">Christensenella minuta</name>
    <dbReference type="NCBI Taxonomy" id="626937"/>
    <lineage>
        <taxon>Bacteria</taxon>
        <taxon>Bacillati</taxon>
        <taxon>Bacillota</taxon>
        <taxon>Clostridia</taxon>
        <taxon>Christensenellales</taxon>
        <taxon>Christensenellaceae</taxon>
        <taxon>Christensenella</taxon>
    </lineage>
</organism>
<dbReference type="KEGG" id="cmiu:B1H56_07320"/>
<keyword evidence="7" id="KW-0547">Nucleotide-binding</keyword>
<dbReference type="FunFam" id="3.40.50.300:FF:000127">
    <property type="entry name" value="Ribose import ATP-binding protein RbsA"/>
    <property type="match status" value="1"/>
</dbReference>